<dbReference type="Proteomes" id="UP000242715">
    <property type="component" value="Unassembled WGS sequence"/>
</dbReference>
<dbReference type="OrthoDB" id="1932527at2759"/>
<dbReference type="PANTHER" id="PTHR33116:SF78">
    <property type="entry name" value="OS12G0587133 PROTEIN"/>
    <property type="match status" value="1"/>
</dbReference>
<protein>
    <recommendedName>
        <fullName evidence="1">Reverse transcriptase zinc-binding domain-containing protein</fullName>
    </recommendedName>
</protein>
<gene>
    <name evidence="2" type="ORF">TSUD_86820</name>
</gene>
<evidence type="ECO:0000313" key="3">
    <source>
        <dbReference type="Proteomes" id="UP000242715"/>
    </source>
</evidence>
<evidence type="ECO:0000259" key="1">
    <source>
        <dbReference type="Pfam" id="PF13966"/>
    </source>
</evidence>
<dbReference type="InterPro" id="IPR036691">
    <property type="entry name" value="Endo/exonu/phosph_ase_sf"/>
</dbReference>
<reference evidence="3" key="1">
    <citation type="journal article" date="2017" name="Front. Plant Sci.">
        <title>Climate Clever Clovers: New Paradigm to Reduce the Environmental Footprint of Ruminants by Breeding Low Methanogenic Forages Utilizing Haplotype Variation.</title>
        <authorList>
            <person name="Kaur P."/>
            <person name="Appels R."/>
            <person name="Bayer P.E."/>
            <person name="Keeble-Gagnere G."/>
            <person name="Wang J."/>
            <person name="Hirakawa H."/>
            <person name="Shirasawa K."/>
            <person name="Vercoe P."/>
            <person name="Stefanova K."/>
            <person name="Durmic Z."/>
            <person name="Nichols P."/>
            <person name="Revell C."/>
            <person name="Isobe S.N."/>
            <person name="Edwards D."/>
            <person name="Erskine W."/>
        </authorList>
    </citation>
    <scope>NUCLEOTIDE SEQUENCE [LARGE SCALE GENOMIC DNA]</scope>
    <source>
        <strain evidence="3">cv. Daliak</strain>
    </source>
</reference>
<proteinExistence type="predicted"/>
<feature type="domain" description="Reverse transcriptase zinc-binding" evidence="1">
    <location>
        <begin position="626"/>
        <end position="687"/>
    </location>
</feature>
<dbReference type="Gene3D" id="3.60.10.10">
    <property type="entry name" value="Endonuclease/exonuclease/phosphatase"/>
    <property type="match status" value="1"/>
</dbReference>
<keyword evidence="3" id="KW-1185">Reference proteome</keyword>
<dbReference type="InterPro" id="IPR026960">
    <property type="entry name" value="RVT-Znf"/>
</dbReference>
<evidence type="ECO:0000313" key="2">
    <source>
        <dbReference type="EMBL" id="GAU45706.1"/>
    </source>
</evidence>
<sequence length="705" mass="80636">MVGGVGKKDKMMVKAEILLGQEEEFGGSQNSTSNLHTIKGGGASDSSQILSSCIFLHSYKVPIPGTSLPSACSTTSNSNFEPQSRNSEHHTVGALCSSSNRFRTGNKPDNSCSSVRTVLCCISLNSSDIRNCNKRFLEVYELDKANKVWQEATELGVKGDEEEERTTKRRRLSSLIKKDVEWVAKTSNGLSGGLLSVWNEDLFSFRFSFSGDGYLGVCVECEWCLGGDFNSITKVGERRGSSVKGGQGERFEFTQFIDALEVVDIPLKGKMYTWFNADGSAMSKFDRFLVSENFIEKGSLSYEWVGDHDILDHCPIWLMSSNLKWGKKAFIIKEKLKRLKEALKVWNREVFGIIELKIDMTVKELNGGYRLNNNIHFQILQFADDTILMGEEVIHFKFLGLPVGANPIRRETWKPVIDVMHKRLNSWSSRQLSYDGRITLINSLVRIQRNVLWGGRIDNKKVCWVKWDQICLSKEREGLGVKNLELFILALLSKWKWRDTNLTGTKHSIWWKDVLCIGRGWEVDWFRLNIGCRVGNGHDIGFWKFKWFGNHTFKELFPSLFAKESHQDVMIAERLNENGFNFVWADQLTMYEEQQLGDLKDLLIGFNLTPNSHDGWRWALGSAGMFSVKSCYNWLLDYRHDEMLNSTVVDALKQLWKNDVPTKVSVFGWRLLLDKLPTRMTLNHRGVWEEIFTWLGKRLSTAVGH</sequence>
<organism evidence="2 3">
    <name type="scientific">Trifolium subterraneum</name>
    <name type="common">Subterranean clover</name>
    <dbReference type="NCBI Taxonomy" id="3900"/>
    <lineage>
        <taxon>Eukaryota</taxon>
        <taxon>Viridiplantae</taxon>
        <taxon>Streptophyta</taxon>
        <taxon>Embryophyta</taxon>
        <taxon>Tracheophyta</taxon>
        <taxon>Spermatophyta</taxon>
        <taxon>Magnoliopsida</taxon>
        <taxon>eudicotyledons</taxon>
        <taxon>Gunneridae</taxon>
        <taxon>Pentapetalae</taxon>
        <taxon>rosids</taxon>
        <taxon>fabids</taxon>
        <taxon>Fabales</taxon>
        <taxon>Fabaceae</taxon>
        <taxon>Papilionoideae</taxon>
        <taxon>50 kb inversion clade</taxon>
        <taxon>NPAAA clade</taxon>
        <taxon>Hologalegina</taxon>
        <taxon>IRL clade</taxon>
        <taxon>Trifolieae</taxon>
        <taxon>Trifolium</taxon>
    </lineage>
</organism>
<accession>A0A2Z6NPX8</accession>
<dbReference type="Pfam" id="PF13966">
    <property type="entry name" value="zf-RVT"/>
    <property type="match status" value="1"/>
</dbReference>
<dbReference type="SUPFAM" id="SSF56219">
    <property type="entry name" value="DNase I-like"/>
    <property type="match status" value="1"/>
</dbReference>
<dbReference type="EMBL" id="DF974143">
    <property type="protein sequence ID" value="GAU45706.1"/>
    <property type="molecule type" value="Genomic_DNA"/>
</dbReference>
<dbReference type="AlphaFoldDB" id="A0A2Z6NPX8"/>
<dbReference type="PANTHER" id="PTHR33116">
    <property type="entry name" value="REVERSE TRANSCRIPTASE ZINC-BINDING DOMAIN-CONTAINING PROTEIN-RELATED-RELATED"/>
    <property type="match status" value="1"/>
</dbReference>
<name>A0A2Z6NPX8_TRISU</name>